<keyword evidence="7" id="KW-0732">Signal</keyword>
<organism evidence="17 18">
    <name type="scientific">Hydrogenimonas cancrithermarum</name>
    <dbReference type="NCBI Taxonomy" id="2993563"/>
    <lineage>
        <taxon>Bacteria</taxon>
        <taxon>Pseudomonadati</taxon>
        <taxon>Campylobacterota</taxon>
        <taxon>Epsilonproteobacteria</taxon>
        <taxon>Campylobacterales</taxon>
        <taxon>Hydrogenimonadaceae</taxon>
        <taxon>Hydrogenimonas</taxon>
    </lineage>
</organism>
<dbReference type="InterPro" id="IPR054765">
    <property type="entry name" value="SLBB_dom"/>
</dbReference>
<dbReference type="PANTHER" id="PTHR33619:SF3">
    <property type="entry name" value="POLYSACCHARIDE EXPORT PROTEIN GFCE-RELATED"/>
    <property type="match status" value="1"/>
</dbReference>
<evidence type="ECO:0000256" key="1">
    <source>
        <dbReference type="ARBA" id="ARBA00004571"/>
    </source>
</evidence>
<keyword evidence="6" id="KW-0812">Transmembrane</keyword>
<dbReference type="EMBL" id="AP027370">
    <property type="protein sequence ID" value="BDY13527.1"/>
    <property type="molecule type" value="Genomic_DNA"/>
</dbReference>
<proteinExistence type="inferred from homology"/>
<reference evidence="17 18" key="1">
    <citation type="submission" date="2023-03" db="EMBL/GenBank/DDBJ databases">
        <title>Description of Hydrogenimonas sp. ISO32.</title>
        <authorList>
            <person name="Mino S."/>
            <person name="Fukazawa S."/>
            <person name="Sawabe T."/>
        </authorList>
    </citation>
    <scope>NUCLEOTIDE SEQUENCE [LARGE SCALE GENOMIC DNA]</scope>
    <source>
        <strain evidence="17 18">ISO32</strain>
    </source>
</reference>
<dbReference type="Proteomes" id="UP001321445">
    <property type="component" value="Chromosome"/>
</dbReference>
<dbReference type="InterPro" id="IPR049712">
    <property type="entry name" value="Poly_export"/>
</dbReference>
<name>A0ABN6WWT5_9BACT</name>
<evidence type="ECO:0000259" key="15">
    <source>
        <dbReference type="Pfam" id="PF02563"/>
    </source>
</evidence>
<evidence type="ECO:0000256" key="12">
    <source>
        <dbReference type="ARBA" id="ARBA00023139"/>
    </source>
</evidence>
<keyword evidence="10" id="KW-0626">Porin</keyword>
<dbReference type="Gene3D" id="3.30.1950.10">
    <property type="entry name" value="wza like domain"/>
    <property type="match status" value="1"/>
</dbReference>
<dbReference type="Pfam" id="PF22461">
    <property type="entry name" value="SLBB_2"/>
    <property type="match status" value="1"/>
</dbReference>
<keyword evidence="3" id="KW-0813">Transport</keyword>
<sequence>MRSLWIVMIPVMMLLFGGCSANKEYKYFNQNLDEEKVVTEVSDEEYEAEKRYEWKIQPGDRLEIRVFNQSASSVGGQMTSILDQSLTYMNRSGVDGMLVPPDGKIHIPLIGTVAVEGLTETKAAQRLTQEYKKYLRNPFVSVKILNQRLLVLGEVGSPGVVPVNSGTMTLFEALAMTGDLTDDAMRTNILIIRGDLRHPQVRKVDLTDMRKLRVASLILRPNDIVYVQPRNMKAIMKEMVEMGSYFNFLNTIMSPFLTYQAIDQGYNIGIVPGNSGN</sequence>
<evidence type="ECO:0000256" key="13">
    <source>
        <dbReference type="ARBA" id="ARBA00023237"/>
    </source>
</evidence>
<evidence type="ECO:0000313" key="18">
    <source>
        <dbReference type="Proteomes" id="UP001321445"/>
    </source>
</evidence>
<keyword evidence="9" id="KW-0406">Ion transport</keyword>
<dbReference type="PROSITE" id="PS51257">
    <property type="entry name" value="PROKAR_LIPOPROTEIN"/>
    <property type="match status" value="1"/>
</dbReference>
<dbReference type="PANTHER" id="PTHR33619">
    <property type="entry name" value="POLYSACCHARIDE EXPORT PROTEIN GFCE-RELATED"/>
    <property type="match status" value="1"/>
</dbReference>
<keyword evidence="12" id="KW-0564">Palmitate</keyword>
<comment type="similarity">
    <text evidence="2">Belongs to the BexD/CtrA/VexA family.</text>
</comment>
<accession>A0ABN6WWT5</accession>
<evidence type="ECO:0000256" key="10">
    <source>
        <dbReference type="ARBA" id="ARBA00023114"/>
    </source>
</evidence>
<keyword evidence="14" id="KW-0449">Lipoprotein</keyword>
<keyword evidence="11" id="KW-0472">Membrane</keyword>
<dbReference type="InterPro" id="IPR003715">
    <property type="entry name" value="Poly_export_N"/>
</dbReference>
<dbReference type="RefSeq" id="WP_286336477.1">
    <property type="nucleotide sequence ID" value="NZ_AP027370.1"/>
</dbReference>
<keyword evidence="18" id="KW-1185">Reference proteome</keyword>
<keyword evidence="5" id="KW-0762">Sugar transport</keyword>
<evidence type="ECO:0000259" key="16">
    <source>
        <dbReference type="Pfam" id="PF22461"/>
    </source>
</evidence>
<evidence type="ECO:0000256" key="14">
    <source>
        <dbReference type="ARBA" id="ARBA00023288"/>
    </source>
</evidence>
<evidence type="ECO:0000256" key="5">
    <source>
        <dbReference type="ARBA" id="ARBA00022597"/>
    </source>
</evidence>
<keyword evidence="8" id="KW-0625">Polysaccharide transport</keyword>
<comment type="subcellular location">
    <subcellularLocation>
        <location evidence="1">Cell outer membrane</location>
        <topology evidence="1">Multi-pass membrane protein</topology>
    </subcellularLocation>
</comment>
<keyword evidence="4" id="KW-1134">Transmembrane beta strand</keyword>
<dbReference type="Pfam" id="PF02563">
    <property type="entry name" value="Poly_export"/>
    <property type="match status" value="1"/>
</dbReference>
<evidence type="ECO:0000256" key="8">
    <source>
        <dbReference type="ARBA" id="ARBA00023047"/>
    </source>
</evidence>
<evidence type="ECO:0000256" key="11">
    <source>
        <dbReference type="ARBA" id="ARBA00023136"/>
    </source>
</evidence>
<dbReference type="Gene3D" id="3.10.560.10">
    <property type="entry name" value="Outer membrane lipoprotein wza domain like"/>
    <property type="match status" value="1"/>
</dbReference>
<protein>
    <submittedName>
        <fullName evidence="17">Polysaccharide export outer membrane protein</fullName>
    </submittedName>
</protein>
<evidence type="ECO:0000313" key="17">
    <source>
        <dbReference type="EMBL" id="BDY13527.1"/>
    </source>
</evidence>
<keyword evidence="13" id="KW-0998">Cell outer membrane</keyword>
<evidence type="ECO:0000256" key="4">
    <source>
        <dbReference type="ARBA" id="ARBA00022452"/>
    </source>
</evidence>
<evidence type="ECO:0000256" key="2">
    <source>
        <dbReference type="ARBA" id="ARBA00009450"/>
    </source>
</evidence>
<evidence type="ECO:0000256" key="6">
    <source>
        <dbReference type="ARBA" id="ARBA00022692"/>
    </source>
</evidence>
<feature type="domain" description="Polysaccharide export protein N-terminal" evidence="15">
    <location>
        <begin position="50"/>
        <end position="144"/>
    </location>
</feature>
<evidence type="ECO:0000256" key="3">
    <source>
        <dbReference type="ARBA" id="ARBA00022448"/>
    </source>
</evidence>
<evidence type="ECO:0000256" key="7">
    <source>
        <dbReference type="ARBA" id="ARBA00022729"/>
    </source>
</evidence>
<gene>
    <name evidence="17" type="ORF">HCR_18390</name>
</gene>
<feature type="domain" description="SLBB" evidence="16">
    <location>
        <begin position="147"/>
        <end position="227"/>
    </location>
</feature>
<evidence type="ECO:0000256" key="9">
    <source>
        <dbReference type="ARBA" id="ARBA00023065"/>
    </source>
</evidence>